<keyword evidence="2" id="KW-1185">Reference proteome</keyword>
<gene>
    <name evidence="1" type="ORF">H312_00214</name>
</gene>
<dbReference type="OrthoDB" id="5986236at2759"/>
<dbReference type="AlphaFoldDB" id="A0A059F5G5"/>
<dbReference type="HOGENOM" id="CLU_044348_9_0_1"/>
<dbReference type="EMBL" id="KK365131">
    <property type="protein sequence ID" value="KCZ82191.1"/>
    <property type="molecule type" value="Genomic_DNA"/>
</dbReference>
<name>A0A059F5G5_9MICR</name>
<sequence length="150" mass="17199">MNYSCSKYKTTKSIKENSFFDDFRLPVREVLKCIYSYTLFNRQVDIHSHCGLSKNFTIKLRSKLILKFKEFFDLNPIKLGGPGSIVHVDETKLNFNVKSHRGYSPAEPSWAIVFTDTGFTPARGYVELVENRTADTLLAVINRIILPQST</sequence>
<evidence type="ECO:0000313" key="1">
    <source>
        <dbReference type="EMBL" id="KCZ82191.1"/>
    </source>
</evidence>
<dbReference type="InterPro" id="IPR053164">
    <property type="entry name" value="IS1016-like_transposase"/>
</dbReference>
<protein>
    <submittedName>
        <fullName evidence="1">Uncharacterized protein</fullName>
    </submittedName>
</protein>
<dbReference type="VEuPathDB" id="MicrosporidiaDB:H312_00214"/>
<evidence type="ECO:0000313" key="2">
    <source>
        <dbReference type="Proteomes" id="UP000030655"/>
    </source>
</evidence>
<dbReference type="PANTHER" id="PTHR47163">
    <property type="entry name" value="DDE_TNP_IS1595 DOMAIN-CONTAINING PROTEIN"/>
    <property type="match status" value="1"/>
</dbReference>
<accession>A0A059F5G5</accession>
<dbReference type="Proteomes" id="UP000030655">
    <property type="component" value="Unassembled WGS sequence"/>
</dbReference>
<reference evidence="1 2" key="2">
    <citation type="submission" date="2014-03" db="EMBL/GenBank/DDBJ databases">
        <title>The Genome Sequence of Anncaliia algerae insect isolate PRA339.</title>
        <authorList>
            <consortium name="The Broad Institute Genome Sequencing Platform"/>
            <consortium name="The Broad Institute Genome Sequencing Center for Infectious Disease"/>
            <person name="Cuomo C."/>
            <person name="Becnel J."/>
            <person name="Sanscrainte N."/>
            <person name="Walker B."/>
            <person name="Young S.K."/>
            <person name="Zeng Q."/>
            <person name="Gargeya S."/>
            <person name="Fitzgerald M."/>
            <person name="Haas B."/>
            <person name="Abouelleil A."/>
            <person name="Alvarado L."/>
            <person name="Arachchi H.M."/>
            <person name="Berlin A.M."/>
            <person name="Chapman S.B."/>
            <person name="Dewar J."/>
            <person name="Goldberg J."/>
            <person name="Griggs A."/>
            <person name="Gujja S."/>
            <person name="Hansen M."/>
            <person name="Howarth C."/>
            <person name="Imamovic A."/>
            <person name="Larimer J."/>
            <person name="McCowan C."/>
            <person name="Murphy C."/>
            <person name="Neiman D."/>
            <person name="Pearson M."/>
            <person name="Priest M."/>
            <person name="Roberts A."/>
            <person name="Saif S."/>
            <person name="Shea T."/>
            <person name="Sisk P."/>
            <person name="Sykes S."/>
            <person name="Wortman J."/>
            <person name="Nusbaum C."/>
            <person name="Birren B."/>
        </authorList>
    </citation>
    <scope>NUCLEOTIDE SEQUENCE [LARGE SCALE GENOMIC DNA]</scope>
    <source>
        <strain evidence="1 2">PRA339</strain>
    </source>
</reference>
<dbReference type="PANTHER" id="PTHR47163:SF2">
    <property type="entry name" value="SI:DKEY-17M8.2"/>
    <property type="match status" value="1"/>
</dbReference>
<organism evidence="1 2">
    <name type="scientific">Anncaliia algerae PRA339</name>
    <dbReference type="NCBI Taxonomy" id="1288291"/>
    <lineage>
        <taxon>Eukaryota</taxon>
        <taxon>Fungi</taxon>
        <taxon>Fungi incertae sedis</taxon>
        <taxon>Microsporidia</taxon>
        <taxon>Tubulinosematoidea</taxon>
        <taxon>Tubulinosematidae</taxon>
        <taxon>Anncaliia</taxon>
    </lineage>
</organism>
<proteinExistence type="predicted"/>
<reference evidence="2" key="1">
    <citation type="submission" date="2013-02" db="EMBL/GenBank/DDBJ databases">
        <authorList>
            <consortium name="The Broad Institute Genome Sequencing Platform"/>
            <person name="Cuomo C."/>
            <person name="Becnel J."/>
            <person name="Sanscrainte N."/>
            <person name="Walker B."/>
            <person name="Young S.K."/>
            <person name="Zeng Q."/>
            <person name="Gargeya S."/>
            <person name="Fitzgerald M."/>
            <person name="Haas B."/>
            <person name="Abouelleil A."/>
            <person name="Alvarado L."/>
            <person name="Arachchi H.M."/>
            <person name="Berlin A.M."/>
            <person name="Chapman S.B."/>
            <person name="Dewar J."/>
            <person name="Goldberg J."/>
            <person name="Griggs A."/>
            <person name="Gujja S."/>
            <person name="Hansen M."/>
            <person name="Howarth C."/>
            <person name="Imamovic A."/>
            <person name="Larimer J."/>
            <person name="McCowan C."/>
            <person name="Murphy C."/>
            <person name="Neiman D."/>
            <person name="Pearson M."/>
            <person name="Priest M."/>
            <person name="Roberts A."/>
            <person name="Saif S."/>
            <person name="Shea T."/>
            <person name="Sisk P."/>
            <person name="Sykes S."/>
            <person name="Wortman J."/>
            <person name="Nusbaum C."/>
            <person name="Birren B."/>
        </authorList>
    </citation>
    <scope>NUCLEOTIDE SEQUENCE [LARGE SCALE GENOMIC DNA]</scope>
    <source>
        <strain evidence="2">PRA339</strain>
    </source>
</reference>